<feature type="compositionally biased region" description="Polar residues" evidence="1">
    <location>
        <begin position="82"/>
        <end position="100"/>
    </location>
</feature>
<gene>
    <name evidence="2" type="ORF">IE81DRAFT_241476</name>
</gene>
<evidence type="ECO:0000313" key="2">
    <source>
        <dbReference type="EMBL" id="PWN44872.1"/>
    </source>
</evidence>
<organism evidence="2 3">
    <name type="scientific">Ceraceosorus guamensis</name>
    <dbReference type="NCBI Taxonomy" id="1522189"/>
    <lineage>
        <taxon>Eukaryota</taxon>
        <taxon>Fungi</taxon>
        <taxon>Dikarya</taxon>
        <taxon>Basidiomycota</taxon>
        <taxon>Ustilaginomycotina</taxon>
        <taxon>Exobasidiomycetes</taxon>
        <taxon>Ceraceosorales</taxon>
        <taxon>Ceraceosoraceae</taxon>
        <taxon>Ceraceosorus</taxon>
    </lineage>
</organism>
<keyword evidence="3" id="KW-1185">Reference proteome</keyword>
<feature type="compositionally biased region" description="Basic residues" evidence="1">
    <location>
        <begin position="61"/>
        <end position="81"/>
    </location>
</feature>
<evidence type="ECO:0000256" key="1">
    <source>
        <dbReference type="SAM" id="MobiDB-lite"/>
    </source>
</evidence>
<protein>
    <submittedName>
        <fullName evidence="2">Uncharacterized protein</fullName>
    </submittedName>
</protein>
<evidence type="ECO:0000313" key="3">
    <source>
        <dbReference type="Proteomes" id="UP000245783"/>
    </source>
</evidence>
<dbReference type="Proteomes" id="UP000245783">
    <property type="component" value="Unassembled WGS sequence"/>
</dbReference>
<dbReference type="RefSeq" id="XP_025372032.1">
    <property type="nucleotide sequence ID" value="XM_025511226.1"/>
</dbReference>
<sequence>MLVGQPSRDRACKRLFRRWKLLNGLLGPTLEDEAHCGFASASRSSLRPCDRMAKSLGVSKRSSRRASPRRKKKIERARHQTRSAAPSTPSRGVTPSSISGQCAHEQSLRSRRVGKTPAAWLDAFAKGPNASALTTWPSLCRLYRRRLAECAQDEAIPRSS</sequence>
<dbReference type="GeneID" id="37033096"/>
<reference evidence="2 3" key="1">
    <citation type="journal article" date="2018" name="Mol. Biol. Evol.">
        <title>Broad Genomic Sampling Reveals a Smut Pathogenic Ancestry of the Fungal Clade Ustilaginomycotina.</title>
        <authorList>
            <person name="Kijpornyongpan T."/>
            <person name="Mondo S.J."/>
            <person name="Barry K."/>
            <person name="Sandor L."/>
            <person name="Lee J."/>
            <person name="Lipzen A."/>
            <person name="Pangilinan J."/>
            <person name="LaButti K."/>
            <person name="Hainaut M."/>
            <person name="Henrissat B."/>
            <person name="Grigoriev I.V."/>
            <person name="Spatafora J.W."/>
            <person name="Aime M.C."/>
        </authorList>
    </citation>
    <scope>NUCLEOTIDE SEQUENCE [LARGE SCALE GENOMIC DNA]</scope>
    <source>
        <strain evidence="2 3">MCA 4658</strain>
    </source>
</reference>
<name>A0A316W578_9BASI</name>
<dbReference type="InParanoid" id="A0A316W578"/>
<feature type="region of interest" description="Disordered" evidence="1">
    <location>
        <begin position="54"/>
        <end position="109"/>
    </location>
</feature>
<dbReference type="AlphaFoldDB" id="A0A316W578"/>
<accession>A0A316W578</accession>
<proteinExistence type="predicted"/>
<dbReference type="EMBL" id="KZ819358">
    <property type="protein sequence ID" value="PWN44872.1"/>
    <property type="molecule type" value="Genomic_DNA"/>
</dbReference>